<name>A0A1W0VWE8_SORBI</name>
<evidence type="ECO:0000256" key="2">
    <source>
        <dbReference type="ARBA" id="ARBA00004906"/>
    </source>
</evidence>
<dbReference type="UniPathway" id="UPA00143"/>
<dbReference type="Gene3D" id="3.30.40.10">
    <property type="entry name" value="Zinc/RING finger domain, C3HC4 (zinc finger)"/>
    <property type="match status" value="2"/>
</dbReference>
<reference evidence="14 15" key="1">
    <citation type="journal article" date="2009" name="Nature">
        <title>The Sorghum bicolor genome and the diversification of grasses.</title>
        <authorList>
            <person name="Paterson A.H."/>
            <person name="Bowers J.E."/>
            <person name="Bruggmann R."/>
            <person name="Dubchak I."/>
            <person name="Grimwood J."/>
            <person name="Gundlach H."/>
            <person name="Haberer G."/>
            <person name="Hellsten U."/>
            <person name="Mitros T."/>
            <person name="Poliakov A."/>
            <person name="Schmutz J."/>
            <person name="Spannagl M."/>
            <person name="Tang H."/>
            <person name="Wang X."/>
            <person name="Wicker T."/>
            <person name="Bharti A.K."/>
            <person name="Chapman J."/>
            <person name="Feltus F.A."/>
            <person name="Gowik U."/>
            <person name="Grigoriev I.V."/>
            <person name="Lyons E."/>
            <person name="Maher C.A."/>
            <person name="Martis M."/>
            <person name="Narechania A."/>
            <person name="Otillar R.P."/>
            <person name="Penning B.W."/>
            <person name="Salamov A.A."/>
            <person name="Wang Y."/>
            <person name="Zhang L."/>
            <person name="Carpita N.C."/>
            <person name="Freeling M."/>
            <person name="Gingle A.R."/>
            <person name="Hash C.T."/>
            <person name="Keller B."/>
            <person name="Klein P."/>
            <person name="Kresovich S."/>
            <person name="McCann M.C."/>
            <person name="Ming R."/>
            <person name="Peterson D.G."/>
            <person name="Mehboob-ur-Rahman"/>
            <person name="Ware D."/>
            <person name="Westhoff P."/>
            <person name="Mayer K.F."/>
            <person name="Messing J."/>
            <person name="Rokhsar D.S."/>
        </authorList>
    </citation>
    <scope>NUCLEOTIDE SEQUENCE [LARGE SCALE GENOMIC DNA]</scope>
    <source>
        <strain evidence="15">cv. BTx623</strain>
    </source>
</reference>
<evidence type="ECO:0000256" key="5">
    <source>
        <dbReference type="ARBA" id="ARBA00022679"/>
    </source>
</evidence>
<dbReference type="AlphaFoldDB" id="A0A1W0VWE8"/>
<dbReference type="PANTHER" id="PTHR10315">
    <property type="entry name" value="E3 UBIQUITIN PROTEIN LIGASE SIAH"/>
    <property type="match status" value="1"/>
</dbReference>
<sequence>MILDAFECPICLSLFQGSIFQCKNGHVVCDACLVHIQGTCPSCREPVGEIRCRALEDAIAGLVVPCAFSSHGCTQLLKLKERRDHEAFLCQHAPFACPFPGCAYSASAASAPLLHDHILDAHPVDEVSSFRLAGSTWRASVHRVRPFKVLLDHLERRVFLLLHGGDVRWGRSLSVVCLGPRPAANKPLEYKLEVGGAAGVPGALSLSATGSLPCVRSWAGQYPSDGFLFVPGAYYCTSSLDCVVVKVHVDHGRALDRLASFVRRYHAAVKPLDLLLPVVLVFVLSAMVVAFGIGFLPFLQRSVVPLPFACRIALFSSGLCSWSLVM</sequence>
<evidence type="ECO:0000256" key="3">
    <source>
        <dbReference type="ARBA" id="ARBA00009119"/>
    </source>
</evidence>
<dbReference type="PANTHER" id="PTHR10315:SF71">
    <property type="entry name" value="RING-TYPE E3 UBIQUITIN TRANSFERASE"/>
    <property type="match status" value="1"/>
</dbReference>
<dbReference type="EMBL" id="CM000762">
    <property type="protein sequence ID" value="OQU86434.1"/>
    <property type="molecule type" value="Genomic_DNA"/>
</dbReference>
<feature type="transmembrane region" description="Helical" evidence="11">
    <location>
        <begin position="308"/>
        <end position="325"/>
    </location>
</feature>
<keyword evidence="7 10" id="KW-0863">Zinc-finger</keyword>
<dbReference type="GO" id="GO:0008270">
    <property type="term" value="F:zinc ion binding"/>
    <property type="evidence" value="ECO:0007669"/>
    <property type="project" value="UniProtKB-KW"/>
</dbReference>
<feature type="transmembrane region" description="Helical" evidence="11">
    <location>
        <begin position="274"/>
        <end position="296"/>
    </location>
</feature>
<comment type="pathway">
    <text evidence="2">Protein modification; protein ubiquitination.</text>
</comment>
<dbReference type="InterPro" id="IPR013010">
    <property type="entry name" value="Znf_SIAH"/>
</dbReference>
<keyword evidence="11" id="KW-1133">Transmembrane helix</keyword>
<keyword evidence="11" id="KW-0812">Transmembrane</keyword>
<evidence type="ECO:0000259" key="13">
    <source>
        <dbReference type="PROSITE" id="PS51081"/>
    </source>
</evidence>
<keyword evidence="11" id="KW-0472">Membrane</keyword>
<dbReference type="SUPFAM" id="SSF57850">
    <property type="entry name" value="RING/U-box"/>
    <property type="match status" value="1"/>
</dbReference>
<dbReference type="InterPro" id="IPR052088">
    <property type="entry name" value="E3_ubiquitin-ligase_SINA"/>
</dbReference>
<evidence type="ECO:0000313" key="14">
    <source>
        <dbReference type="EMBL" id="OQU86434.1"/>
    </source>
</evidence>
<dbReference type="PROSITE" id="PS51081">
    <property type="entry name" value="ZF_SIAH"/>
    <property type="match status" value="1"/>
</dbReference>
<protein>
    <recommendedName>
        <fullName evidence="4">RING-type E3 ubiquitin transferase</fullName>
        <ecNumber evidence="4">2.3.2.27</ecNumber>
    </recommendedName>
</protein>
<keyword evidence="9" id="KW-0862">Zinc</keyword>
<comment type="catalytic activity">
    <reaction evidence="1">
        <text>S-ubiquitinyl-[E2 ubiquitin-conjugating enzyme]-L-cysteine + [acceptor protein]-L-lysine = [E2 ubiquitin-conjugating enzyme]-L-cysteine + N(6)-ubiquitinyl-[acceptor protein]-L-lysine.</text>
        <dbReference type="EC" id="2.3.2.27"/>
    </reaction>
</comment>
<evidence type="ECO:0000313" key="15">
    <source>
        <dbReference type="Proteomes" id="UP000000768"/>
    </source>
</evidence>
<evidence type="ECO:0000256" key="1">
    <source>
        <dbReference type="ARBA" id="ARBA00000900"/>
    </source>
</evidence>
<dbReference type="EC" id="2.3.2.27" evidence="4"/>
<dbReference type="GO" id="GO:0061630">
    <property type="term" value="F:ubiquitin protein ligase activity"/>
    <property type="evidence" value="ECO:0000318"/>
    <property type="project" value="GO_Central"/>
</dbReference>
<evidence type="ECO:0000256" key="9">
    <source>
        <dbReference type="ARBA" id="ARBA00022833"/>
    </source>
</evidence>
<dbReference type="SUPFAM" id="SSF49599">
    <property type="entry name" value="TRAF domain-like"/>
    <property type="match status" value="1"/>
</dbReference>
<evidence type="ECO:0000256" key="8">
    <source>
        <dbReference type="ARBA" id="ARBA00022786"/>
    </source>
</evidence>
<keyword evidence="5" id="KW-0808">Transferase</keyword>
<evidence type="ECO:0000256" key="7">
    <source>
        <dbReference type="ARBA" id="ARBA00022771"/>
    </source>
</evidence>
<dbReference type="GO" id="GO:0005737">
    <property type="term" value="C:cytoplasm"/>
    <property type="evidence" value="ECO:0000318"/>
    <property type="project" value="GO_Central"/>
</dbReference>
<evidence type="ECO:0000256" key="6">
    <source>
        <dbReference type="ARBA" id="ARBA00022723"/>
    </source>
</evidence>
<dbReference type="InterPro" id="IPR001841">
    <property type="entry name" value="Znf_RING"/>
</dbReference>
<organism evidence="14 15">
    <name type="scientific">Sorghum bicolor</name>
    <name type="common">Sorghum</name>
    <name type="synonym">Sorghum vulgare</name>
    <dbReference type="NCBI Taxonomy" id="4558"/>
    <lineage>
        <taxon>Eukaryota</taxon>
        <taxon>Viridiplantae</taxon>
        <taxon>Streptophyta</taxon>
        <taxon>Embryophyta</taxon>
        <taxon>Tracheophyta</taxon>
        <taxon>Spermatophyta</taxon>
        <taxon>Magnoliopsida</taxon>
        <taxon>Liliopsida</taxon>
        <taxon>Poales</taxon>
        <taxon>Poaceae</taxon>
        <taxon>PACMAD clade</taxon>
        <taxon>Panicoideae</taxon>
        <taxon>Andropogonodae</taxon>
        <taxon>Andropogoneae</taxon>
        <taxon>Sorghinae</taxon>
        <taxon>Sorghum</taxon>
    </lineage>
</organism>
<keyword evidence="8" id="KW-0833">Ubl conjugation pathway</keyword>
<dbReference type="InterPro" id="IPR049548">
    <property type="entry name" value="Sina-like_RING"/>
</dbReference>
<feature type="domain" description="RING-type" evidence="12">
    <location>
        <begin position="8"/>
        <end position="44"/>
    </location>
</feature>
<evidence type="ECO:0000259" key="12">
    <source>
        <dbReference type="PROSITE" id="PS50089"/>
    </source>
</evidence>
<dbReference type="InterPro" id="IPR013083">
    <property type="entry name" value="Znf_RING/FYVE/PHD"/>
</dbReference>
<dbReference type="Proteomes" id="UP000000768">
    <property type="component" value="Chromosome 3"/>
</dbReference>
<evidence type="ECO:0000256" key="4">
    <source>
        <dbReference type="ARBA" id="ARBA00012483"/>
    </source>
</evidence>
<dbReference type="GO" id="GO:0016567">
    <property type="term" value="P:protein ubiquitination"/>
    <property type="evidence" value="ECO:0007669"/>
    <property type="project" value="UniProtKB-UniPathway"/>
</dbReference>
<evidence type="ECO:0000256" key="10">
    <source>
        <dbReference type="PROSITE-ProRule" id="PRU00455"/>
    </source>
</evidence>
<comment type="similarity">
    <text evidence="3">Belongs to the SINA (Seven in absentia) family.</text>
</comment>
<dbReference type="PROSITE" id="PS50089">
    <property type="entry name" value="ZF_RING_2"/>
    <property type="match status" value="1"/>
</dbReference>
<evidence type="ECO:0000256" key="11">
    <source>
        <dbReference type="SAM" id="Phobius"/>
    </source>
</evidence>
<feature type="domain" description="SIAH-type" evidence="13">
    <location>
        <begin position="61"/>
        <end position="123"/>
    </location>
</feature>
<dbReference type="Pfam" id="PF21362">
    <property type="entry name" value="Sina_RING"/>
    <property type="match status" value="1"/>
</dbReference>
<dbReference type="Pfam" id="PF21361">
    <property type="entry name" value="Sina_ZnF"/>
    <property type="match status" value="1"/>
</dbReference>
<accession>A0A1W0VWE8</accession>
<dbReference type="Gramene" id="OQU86434">
    <property type="protein sequence ID" value="OQU86434"/>
    <property type="gene ID" value="SORBI_3003G090900"/>
</dbReference>
<keyword evidence="6" id="KW-0479">Metal-binding</keyword>
<gene>
    <name evidence="14" type="ORF">SORBI_3003G090900</name>
</gene>
<keyword evidence="15" id="KW-1185">Reference proteome</keyword>
<proteinExistence type="inferred from homology"/>
<reference evidence="15" key="2">
    <citation type="journal article" date="2018" name="Plant J.">
        <title>The Sorghum bicolor reference genome: improved assembly, gene annotations, a transcriptome atlas, and signatures of genome organization.</title>
        <authorList>
            <person name="McCormick R.F."/>
            <person name="Truong S.K."/>
            <person name="Sreedasyam A."/>
            <person name="Jenkins J."/>
            <person name="Shu S."/>
            <person name="Sims D."/>
            <person name="Kennedy M."/>
            <person name="Amirebrahimi M."/>
            <person name="Weers B.D."/>
            <person name="McKinley B."/>
            <person name="Mattison A."/>
            <person name="Morishige D.T."/>
            <person name="Grimwood J."/>
            <person name="Schmutz J."/>
            <person name="Mullet J.E."/>
        </authorList>
    </citation>
    <scope>NUCLEOTIDE SEQUENCE [LARGE SCALE GENOMIC DNA]</scope>
    <source>
        <strain evidence="15">cv. BTx623</strain>
    </source>
</reference>
<dbReference type="InParanoid" id="A0A1W0VWE8"/>